<protein>
    <submittedName>
        <fullName evidence="3 4">Uncharacterized protein LOC109506093</fullName>
    </submittedName>
</protein>
<keyword evidence="2" id="KW-1185">Reference proteome</keyword>
<sequence length="240" mass="27427">MATGMTPLNVSQSLVPIFSGQNYEFWRVKMRTFCISQDLWDLVDNGSTEERQNELKELYKKDTKALLMLQQAVSNAIFPRIANATKSHEAWIILKQEFNGDSKVTTVKRQTLRREFETLFMKNSESVQKFFSRVSVIINQMRIFGEDISDQKVVEKVLRSLSQKFDHVVIAIEESKDLSACSLNELMGSLLAHEQRINRSSEKNIEHAFLSKVEITNKSKNGEGTSQQRNAGRGGYRGRG</sequence>
<feature type="region of interest" description="Disordered" evidence="1">
    <location>
        <begin position="216"/>
        <end position="240"/>
    </location>
</feature>
<dbReference type="PANTHER" id="PTHR35317:SF35">
    <property type="entry name" value="DUF4219 DOMAIN-CONTAINING PROTEIN"/>
    <property type="match status" value="1"/>
</dbReference>
<evidence type="ECO:0000256" key="1">
    <source>
        <dbReference type="SAM" id="MobiDB-lite"/>
    </source>
</evidence>
<dbReference type="RefSeq" id="XP_029116370.1">
    <property type="nucleotide sequence ID" value="XM_029260537.1"/>
</dbReference>
<evidence type="ECO:0000313" key="3">
    <source>
        <dbReference type="RefSeq" id="XP_029116370.1"/>
    </source>
</evidence>
<organism evidence="2 4">
    <name type="scientific">Elaeis guineensis var. tenera</name>
    <name type="common">Oil palm</name>
    <dbReference type="NCBI Taxonomy" id="51953"/>
    <lineage>
        <taxon>Eukaryota</taxon>
        <taxon>Viridiplantae</taxon>
        <taxon>Streptophyta</taxon>
        <taxon>Embryophyta</taxon>
        <taxon>Tracheophyta</taxon>
        <taxon>Spermatophyta</taxon>
        <taxon>Magnoliopsida</taxon>
        <taxon>Liliopsida</taxon>
        <taxon>Arecaceae</taxon>
        <taxon>Arecoideae</taxon>
        <taxon>Cocoseae</taxon>
        <taxon>Elaeidinae</taxon>
        <taxon>Elaeis</taxon>
    </lineage>
</organism>
<dbReference type="PANTHER" id="PTHR35317">
    <property type="entry name" value="OS04G0629600 PROTEIN"/>
    <property type="match status" value="1"/>
</dbReference>
<gene>
    <name evidence="3 4" type="primary">LOC109506093</name>
</gene>
<dbReference type="Proteomes" id="UP000504607">
    <property type="component" value="Chromosome 1"/>
</dbReference>
<reference evidence="3 4" key="1">
    <citation type="submission" date="2025-04" db="UniProtKB">
        <authorList>
            <consortium name="RefSeq"/>
        </authorList>
    </citation>
    <scope>IDENTIFICATION</scope>
</reference>
<evidence type="ECO:0000313" key="2">
    <source>
        <dbReference type="Proteomes" id="UP000504607"/>
    </source>
</evidence>
<name>A0A8N4EP35_ELAGV</name>
<proteinExistence type="predicted"/>
<accession>A0A8N4EP35</accession>
<dbReference type="Pfam" id="PF14223">
    <property type="entry name" value="Retrotran_gag_2"/>
    <property type="match status" value="1"/>
</dbReference>
<evidence type="ECO:0000313" key="4">
    <source>
        <dbReference type="RefSeq" id="XP_029116372.1"/>
    </source>
</evidence>
<dbReference type="RefSeq" id="XP_029116372.1">
    <property type="nucleotide sequence ID" value="XM_029260539.1"/>
</dbReference>
<dbReference type="OrthoDB" id="784788at2759"/>
<dbReference type="AlphaFoldDB" id="A0A8N4EP35"/>